<protein>
    <submittedName>
        <fullName evidence="1">Uncharacterized protein</fullName>
    </submittedName>
</protein>
<reference evidence="1 2" key="1">
    <citation type="submission" date="2020-08" db="EMBL/GenBank/DDBJ databases">
        <title>Functional genomics of gut bacteria from endangered species of beetles.</title>
        <authorList>
            <person name="Carlos-Shanley C."/>
        </authorList>
    </citation>
    <scope>NUCLEOTIDE SEQUENCE [LARGE SCALE GENOMIC DNA]</scope>
    <source>
        <strain evidence="1 2">S00179</strain>
    </source>
</reference>
<gene>
    <name evidence="1" type="ORF">HNP46_000130</name>
</gene>
<dbReference type="RefSeq" id="WP_184585590.1">
    <property type="nucleotide sequence ID" value="NZ_JACHLI010000001.1"/>
</dbReference>
<accession>A0A7W7NZ80</accession>
<name>A0A7W7NZ80_PSENT</name>
<dbReference type="Proteomes" id="UP000566995">
    <property type="component" value="Unassembled WGS sequence"/>
</dbReference>
<comment type="caution">
    <text evidence="1">The sequence shown here is derived from an EMBL/GenBank/DDBJ whole genome shotgun (WGS) entry which is preliminary data.</text>
</comment>
<dbReference type="EMBL" id="JACHLI010000001">
    <property type="protein sequence ID" value="MBB4861319.1"/>
    <property type="molecule type" value="Genomic_DNA"/>
</dbReference>
<organism evidence="1 2">
    <name type="scientific">Pseudomonas nitroreducens</name>
    <dbReference type="NCBI Taxonomy" id="46680"/>
    <lineage>
        <taxon>Bacteria</taxon>
        <taxon>Pseudomonadati</taxon>
        <taxon>Pseudomonadota</taxon>
        <taxon>Gammaproteobacteria</taxon>
        <taxon>Pseudomonadales</taxon>
        <taxon>Pseudomonadaceae</taxon>
        <taxon>Pseudomonas</taxon>
    </lineage>
</organism>
<sequence>MAAKENETVDYKALAERVRNLHEEFPAMFTAMSEVTIARRKEVLQDIADALDAGEFPNAKFADFKYTMAEVLRQYWASGPSDPNYNNRPEALYMARAGWSTNGYSSGPSLRKKLEKFAKLYPEEAKQPHTAPYYDMLAFTDLMFLIGTRLKETAVKKVQKTEAEREAEEVYVQPYVSPASQKKVHDVLVALTESKREEMEEAYASGFRKSLQNALEKQYEPYFRANHPYYAHMISMFGKSVEYPERRGRYYYVAHPDAEAMITKHAQQVSQRVQEVFVAKNLNKLRVPIDVKGNLKSVELLGNNLRMDRLEGKLRVTFEDGSRFDVHNQLVFVTNQNGTHFSRFPLTYHNVIDSAGALVAKKRSEEEMGTQPF</sequence>
<dbReference type="AlphaFoldDB" id="A0A7W7NZ80"/>
<evidence type="ECO:0000313" key="1">
    <source>
        <dbReference type="EMBL" id="MBB4861319.1"/>
    </source>
</evidence>
<proteinExistence type="predicted"/>
<evidence type="ECO:0000313" key="2">
    <source>
        <dbReference type="Proteomes" id="UP000566995"/>
    </source>
</evidence>